<keyword evidence="3" id="KW-1185">Reference proteome</keyword>
<comment type="caution">
    <text evidence="2">The sequence shown here is derived from an EMBL/GenBank/DDBJ whole genome shotgun (WGS) entry which is preliminary data.</text>
</comment>
<dbReference type="Pfam" id="PF00582">
    <property type="entry name" value="Usp"/>
    <property type="match status" value="1"/>
</dbReference>
<proteinExistence type="predicted"/>
<dbReference type="RefSeq" id="WP_218632455.1">
    <property type="nucleotide sequence ID" value="NZ_JAHVAH010000001.1"/>
</dbReference>
<evidence type="ECO:0000313" key="2">
    <source>
        <dbReference type="EMBL" id="MBW0144461.1"/>
    </source>
</evidence>
<dbReference type="Proteomes" id="UP000698028">
    <property type="component" value="Unassembled WGS sequence"/>
</dbReference>
<organism evidence="2 3">
    <name type="scientific">Sphingomicrobium clamense</name>
    <dbReference type="NCBI Taxonomy" id="2851013"/>
    <lineage>
        <taxon>Bacteria</taxon>
        <taxon>Pseudomonadati</taxon>
        <taxon>Pseudomonadota</taxon>
        <taxon>Alphaproteobacteria</taxon>
        <taxon>Sphingomonadales</taxon>
        <taxon>Sphingomonadaceae</taxon>
        <taxon>Sphingomicrobium</taxon>
    </lineage>
</organism>
<accession>A0ABS6V4N7</accession>
<name>A0ABS6V4N7_9SPHN</name>
<feature type="domain" description="UspA" evidence="1">
    <location>
        <begin position="4"/>
        <end position="138"/>
    </location>
</feature>
<dbReference type="InterPro" id="IPR006016">
    <property type="entry name" value="UspA"/>
</dbReference>
<gene>
    <name evidence="2" type="ORF">KTQ36_04020</name>
</gene>
<protein>
    <submittedName>
        <fullName evidence="2">Universal stress protein</fullName>
    </submittedName>
</protein>
<dbReference type="EMBL" id="JAHVAH010000001">
    <property type="protein sequence ID" value="MBW0144461.1"/>
    <property type="molecule type" value="Genomic_DNA"/>
</dbReference>
<evidence type="ECO:0000313" key="3">
    <source>
        <dbReference type="Proteomes" id="UP000698028"/>
    </source>
</evidence>
<sequence>MQTYLVIMKDAPEAKVALRFAARRAAKTDRAVEVLAVVEPQEFVQWGGVQAAMEEEERVRLEAQIASLIGQLVEETGTAPKLTVKQGDPIKAIRERIAEGDIAALVLGAAEGANPGPIVKHFTGEGAGDLPCPVLLIPGAMTDEQVESLS</sequence>
<evidence type="ECO:0000259" key="1">
    <source>
        <dbReference type="Pfam" id="PF00582"/>
    </source>
</evidence>
<reference evidence="2 3" key="1">
    <citation type="submission" date="2021-07" db="EMBL/GenBank/DDBJ databases">
        <title>The draft genome sequence of Sphingomicrobium sp. B8.</title>
        <authorList>
            <person name="Mu L."/>
        </authorList>
    </citation>
    <scope>NUCLEOTIDE SEQUENCE [LARGE SCALE GENOMIC DNA]</scope>
    <source>
        <strain evidence="2 3">B8</strain>
    </source>
</reference>